<feature type="compositionally biased region" description="Polar residues" evidence="4">
    <location>
        <begin position="95"/>
        <end position="113"/>
    </location>
</feature>
<evidence type="ECO:0000259" key="6">
    <source>
        <dbReference type="PROSITE" id="PS50106"/>
    </source>
</evidence>
<dbReference type="RefSeq" id="WP_245867886.1">
    <property type="nucleotide sequence ID" value="NZ_CP026923.1"/>
</dbReference>
<dbReference type="InterPro" id="IPR001478">
    <property type="entry name" value="PDZ"/>
</dbReference>
<dbReference type="GO" id="GO:0006508">
    <property type="term" value="P:proteolysis"/>
    <property type="evidence" value="ECO:0007669"/>
    <property type="project" value="UniProtKB-KW"/>
</dbReference>
<feature type="compositionally biased region" description="Basic and acidic residues" evidence="4">
    <location>
        <begin position="1"/>
        <end position="12"/>
    </location>
</feature>
<dbReference type="InterPro" id="IPR043504">
    <property type="entry name" value="Peptidase_S1_PA_chymotrypsin"/>
</dbReference>
<dbReference type="PROSITE" id="PS50106">
    <property type="entry name" value="PDZ"/>
    <property type="match status" value="1"/>
</dbReference>
<keyword evidence="5" id="KW-1133">Transmembrane helix</keyword>
<comment type="similarity">
    <text evidence="1">Belongs to the peptidase S1C family.</text>
</comment>
<name>A0A2L2BS37_9MICO</name>
<accession>A0A2L2BS37</accession>
<feature type="domain" description="PDZ" evidence="6">
    <location>
        <begin position="419"/>
        <end position="480"/>
    </location>
</feature>
<evidence type="ECO:0000256" key="2">
    <source>
        <dbReference type="ARBA" id="ARBA00022670"/>
    </source>
</evidence>
<reference evidence="7 8" key="1">
    <citation type="submission" date="2018-02" db="EMBL/GenBank/DDBJ databases">
        <title>Complete genome of the streamlined marine actinobacterium Pontimonas salivibrio CL-TW6 adapted to coastal planktonic lifestype.</title>
        <authorList>
            <person name="Cho B.C."/>
            <person name="Hardies S.C."/>
            <person name="Jang G.I."/>
            <person name="Hwang C.Y."/>
        </authorList>
    </citation>
    <scope>NUCLEOTIDE SEQUENCE [LARGE SCALE GENOMIC DNA]</scope>
    <source>
        <strain evidence="7 8">CL-TW6</strain>
    </source>
</reference>
<feature type="compositionally biased region" description="Polar residues" evidence="4">
    <location>
        <begin position="13"/>
        <end position="22"/>
    </location>
</feature>
<dbReference type="SUPFAM" id="SSF50156">
    <property type="entry name" value="PDZ domain-like"/>
    <property type="match status" value="1"/>
</dbReference>
<feature type="transmembrane region" description="Helical" evidence="5">
    <location>
        <begin position="142"/>
        <end position="165"/>
    </location>
</feature>
<dbReference type="Pfam" id="PF17820">
    <property type="entry name" value="PDZ_6"/>
    <property type="match status" value="1"/>
</dbReference>
<keyword evidence="5" id="KW-0812">Transmembrane</keyword>
<sequence>MSERNGDIENPNKPESSGSDQPTPGVPTDRSDSSGSPEVQPLSAGTPDKAPTEASRSDAAGTPPEAEAVASTESEHSVAAPASENAESGAETGAESGSEQLGRSGYTGSPFHQSRYQGIRDAVLASERQQKRQRQGARLRRLGAVMTLVVGSVLGGVAGASFAVWQLTSEGLVTAGVTSPQTVTVNQVDDATLISAVAAQAMPSVVTLEVAGMGTAGSGSGVIISSEGHIITNAHVVSVGGAESNPRIRVSTTDGRLWSGEVVGSDPLSDIAVIKIDTGAGLTPIPLGDSDQLNVGDETVAIGAPLGLSNTVTNGIVSALNRSITVGSSETPEDGPNLFDFDLPFGQSGNVGTVSLPVIQTDASINPGNSGGALLNTKGELIGINVAIASNQVGSQGAGSIGLGFSIPSNYAMRVANELIATGDASHGLLGATVTDAAFDENASVSGAAIDSVSPGGAADKAGLRAGDIVTRFNGLPITNRIDLTAQVRTVPGGTETTLTYVRGSQSYTVRVTLDELP</sequence>
<keyword evidence="8" id="KW-1185">Reference proteome</keyword>
<dbReference type="PANTHER" id="PTHR43343">
    <property type="entry name" value="PEPTIDASE S12"/>
    <property type="match status" value="1"/>
</dbReference>
<dbReference type="InterPro" id="IPR001940">
    <property type="entry name" value="Peptidase_S1C"/>
</dbReference>
<protein>
    <submittedName>
        <fullName evidence="7">Stress response serine protease PepD</fullName>
    </submittedName>
</protein>
<dbReference type="PANTHER" id="PTHR43343:SF3">
    <property type="entry name" value="PROTEASE DO-LIKE 8, CHLOROPLASTIC"/>
    <property type="match status" value="1"/>
</dbReference>
<dbReference type="Proteomes" id="UP000243077">
    <property type="component" value="Chromosome"/>
</dbReference>
<organism evidence="7 8">
    <name type="scientific">Pontimonas salivibrio</name>
    <dbReference type="NCBI Taxonomy" id="1159327"/>
    <lineage>
        <taxon>Bacteria</taxon>
        <taxon>Bacillati</taxon>
        <taxon>Actinomycetota</taxon>
        <taxon>Actinomycetes</taxon>
        <taxon>Micrococcales</taxon>
        <taxon>Microbacteriaceae</taxon>
        <taxon>Pontimonas</taxon>
    </lineage>
</organism>
<dbReference type="InterPro" id="IPR009003">
    <property type="entry name" value="Peptidase_S1_PA"/>
</dbReference>
<dbReference type="Gene3D" id="2.40.10.10">
    <property type="entry name" value="Trypsin-like serine proteases"/>
    <property type="match status" value="2"/>
</dbReference>
<proteinExistence type="inferred from homology"/>
<dbReference type="SUPFAM" id="SSF50494">
    <property type="entry name" value="Trypsin-like serine proteases"/>
    <property type="match status" value="1"/>
</dbReference>
<evidence type="ECO:0000313" key="7">
    <source>
        <dbReference type="EMBL" id="AVG24460.1"/>
    </source>
</evidence>
<feature type="region of interest" description="Disordered" evidence="4">
    <location>
        <begin position="1"/>
        <end position="113"/>
    </location>
</feature>
<keyword evidence="3" id="KW-0378">Hydrolase</keyword>
<dbReference type="InterPro" id="IPR036034">
    <property type="entry name" value="PDZ_sf"/>
</dbReference>
<keyword evidence="5" id="KW-0472">Membrane</keyword>
<evidence type="ECO:0000256" key="1">
    <source>
        <dbReference type="ARBA" id="ARBA00010541"/>
    </source>
</evidence>
<dbReference type="Gene3D" id="2.30.42.10">
    <property type="match status" value="1"/>
</dbReference>
<keyword evidence="2 7" id="KW-0645">Protease</keyword>
<dbReference type="Pfam" id="PF13365">
    <property type="entry name" value="Trypsin_2"/>
    <property type="match status" value="1"/>
</dbReference>
<evidence type="ECO:0000256" key="5">
    <source>
        <dbReference type="SAM" id="Phobius"/>
    </source>
</evidence>
<dbReference type="GO" id="GO:0004252">
    <property type="term" value="F:serine-type endopeptidase activity"/>
    <property type="evidence" value="ECO:0007669"/>
    <property type="project" value="InterPro"/>
</dbReference>
<dbReference type="PRINTS" id="PR00834">
    <property type="entry name" value="PROTEASES2C"/>
</dbReference>
<dbReference type="InterPro" id="IPR041489">
    <property type="entry name" value="PDZ_6"/>
</dbReference>
<dbReference type="EMBL" id="CP026923">
    <property type="protein sequence ID" value="AVG24460.1"/>
    <property type="molecule type" value="Genomic_DNA"/>
</dbReference>
<dbReference type="InterPro" id="IPR051201">
    <property type="entry name" value="Chloro_Bact_Ser_Proteases"/>
</dbReference>
<evidence type="ECO:0000313" key="8">
    <source>
        <dbReference type="Proteomes" id="UP000243077"/>
    </source>
</evidence>
<evidence type="ECO:0000256" key="3">
    <source>
        <dbReference type="ARBA" id="ARBA00022801"/>
    </source>
</evidence>
<dbReference type="AlphaFoldDB" id="A0A2L2BS37"/>
<gene>
    <name evidence="7" type="ORF">C3B54_111522</name>
</gene>
<dbReference type="SMART" id="SM00228">
    <property type="entry name" value="PDZ"/>
    <property type="match status" value="1"/>
</dbReference>
<dbReference type="KEGG" id="psai:C3B54_111522"/>
<evidence type="ECO:0000256" key="4">
    <source>
        <dbReference type="SAM" id="MobiDB-lite"/>
    </source>
</evidence>